<dbReference type="GO" id="GO:0044283">
    <property type="term" value="P:small molecule biosynthetic process"/>
    <property type="evidence" value="ECO:0007669"/>
    <property type="project" value="UniProtKB-ARBA"/>
</dbReference>
<name>A0A8H3NA74_9EURO</name>
<keyword evidence="2" id="KW-0479">Metal-binding</keyword>
<dbReference type="GO" id="GO:0005506">
    <property type="term" value="F:iron ion binding"/>
    <property type="evidence" value="ECO:0007669"/>
    <property type="project" value="InterPro"/>
</dbReference>
<dbReference type="SUPFAM" id="SSF48264">
    <property type="entry name" value="Cytochrome P450"/>
    <property type="match status" value="1"/>
</dbReference>
<evidence type="ECO:0000256" key="3">
    <source>
        <dbReference type="SAM" id="MobiDB-lite"/>
    </source>
</evidence>
<dbReference type="InterPro" id="IPR036396">
    <property type="entry name" value="Cyt_P450_sf"/>
</dbReference>
<proteinExistence type="inferred from homology"/>
<dbReference type="GO" id="GO:0020037">
    <property type="term" value="F:heme binding"/>
    <property type="evidence" value="ECO:0007669"/>
    <property type="project" value="InterPro"/>
</dbReference>
<dbReference type="PANTHER" id="PTHR24305">
    <property type="entry name" value="CYTOCHROME P450"/>
    <property type="match status" value="1"/>
</dbReference>
<dbReference type="InterPro" id="IPR050121">
    <property type="entry name" value="Cytochrome_P450_monoxygenase"/>
</dbReference>
<evidence type="ECO:0000313" key="4">
    <source>
        <dbReference type="EMBL" id="GFF25190.1"/>
    </source>
</evidence>
<dbReference type="InterPro" id="IPR001128">
    <property type="entry name" value="Cyt_P450"/>
</dbReference>
<dbReference type="EMBL" id="BLKC01000006">
    <property type="protein sequence ID" value="GFF25190.1"/>
    <property type="molecule type" value="Genomic_DNA"/>
</dbReference>
<dbReference type="GO" id="GO:0004497">
    <property type="term" value="F:monooxygenase activity"/>
    <property type="evidence" value="ECO:0007669"/>
    <property type="project" value="InterPro"/>
</dbReference>
<organism evidence="4 5">
    <name type="scientific">Aspergillus udagawae</name>
    <dbReference type="NCBI Taxonomy" id="91492"/>
    <lineage>
        <taxon>Eukaryota</taxon>
        <taxon>Fungi</taxon>
        <taxon>Dikarya</taxon>
        <taxon>Ascomycota</taxon>
        <taxon>Pezizomycotina</taxon>
        <taxon>Eurotiomycetes</taxon>
        <taxon>Eurotiomycetidae</taxon>
        <taxon>Eurotiales</taxon>
        <taxon>Aspergillaceae</taxon>
        <taxon>Aspergillus</taxon>
        <taxon>Aspergillus subgen. Fumigati</taxon>
    </lineage>
</organism>
<comment type="similarity">
    <text evidence="1">Belongs to the cytochrome P450 family.</text>
</comment>
<evidence type="ECO:0000256" key="2">
    <source>
        <dbReference type="PIRSR" id="PIRSR602401-1"/>
    </source>
</evidence>
<feature type="region of interest" description="Disordered" evidence="3">
    <location>
        <begin position="359"/>
        <end position="380"/>
    </location>
</feature>
<dbReference type="PANTHER" id="PTHR24305:SF166">
    <property type="entry name" value="CYTOCHROME P450 12A4, MITOCHONDRIAL-RELATED"/>
    <property type="match status" value="1"/>
</dbReference>
<feature type="binding site" description="axial binding residue" evidence="2">
    <location>
        <position position="480"/>
    </location>
    <ligand>
        <name>heme</name>
        <dbReference type="ChEBI" id="CHEBI:30413"/>
    </ligand>
    <ligandPart>
        <name>Fe</name>
        <dbReference type="ChEBI" id="CHEBI:18248"/>
    </ligandPart>
</feature>
<keyword evidence="2" id="KW-0349">Heme</keyword>
<dbReference type="Proteomes" id="UP000465221">
    <property type="component" value="Unassembled WGS sequence"/>
</dbReference>
<dbReference type="Pfam" id="PF00067">
    <property type="entry name" value="p450"/>
    <property type="match status" value="1"/>
</dbReference>
<dbReference type="AlphaFoldDB" id="A0A8H3NA74"/>
<dbReference type="PRINTS" id="PR00385">
    <property type="entry name" value="P450"/>
</dbReference>
<gene>
    <name evidence="4" type="ORF">IFM46972_01318</name>
</gene>
<accession>A0A8H3NA74</accession>
<evidence type="ECO:0000256" key="1">
    <source>
        <dbReference type="ARBA" id="ARBA00010617"/>
    </source>
</evidence>
<protein>
    <submittedName>
        <fullName evidence="4">Cytochrome P450 3A24</fullName>
    </submittedName>
</protein>
<dbReference type="GO" id="GO:0016705">
    <property type="term" value="F:oxidoreductase activity, acting on paired donors, with incorporation or reduction of molecular oxygen"/>
    <property type="evidence" value="ECO:0007669"/>
    <property type="project" value="InterPro"/>
</dbReference>
<dbReference type="PRINTS" id="PR00463">
    <property type="entry name" value="EP450I"/>
</dbReference>
<comment type="caution">
    <text evidence="4">The sequence shown here is derived from an EMBL/GenBank/DDBJ whole genome shotgun (WGS) entry which is preliminary data.</text>
</comment>
<reference evidence="4 5" key="1">
    <citation type="submission" date="2020-01" db="EMBL/GenBank/DDBJ databases">
        <title>Draft genome sequence of Aspergillus udagawae IFM 46972.</title>
        <authorList>
            <person name="Takahashi H."/>
            <person name="Yaguchi T."/>
        </authorList>
    </citation>
    <scope>NUCLEOTIDE SEQUENCE [LARGE SCALE GENOMIC DNA]</scope>
    <source>
        <strain evidence="4 5">IFM 46972</strain>
    </source>
</reference>
<evidence type="ECO:0000313" key="5">
    <source>
        <dbReference type="Proteomes" id="UP000465221"/>
    </source>
</evidence>
<comment type="cofactor">
    <cofactor evidence="2">
        <name>heme</name>
        <dbReference type="ChEBI" id="CHEBI:30413"/>
    </cofactor>
</comment>
<keyword evidence="2" id="KW-0408">Iron</keyword>
<feature type="compositionally biased region" description="Polar residues" evidence="3">
    <location>
        <begin position="371"/>
        <end position="380"/>
    </location>
</feature>
<sequence length="530" mass="60747">MALLILVLLIAVCSYFTLRPLFSPLYKVPAAHWSSRFSPLWILWTRWSGNELSRLIDAHRKHGPIVLVGPQDLSVSCYQDGIQKVYDAGFPKPAPFYSMFNYYRQRNAFTSLERNEHGLRRRRTACLYSKSALIQSEHLREVTVCLIYDRLLPRLNAAATGNCNGRIDGLDLSYRVCTDYLSSFLFGYSNGTDYLSSLPVLRKDLDFDGLSLWRFHYENLSCHEAFFVQETPGLYAFLKLVGINLLPKKYTDATAFLEGWMSQMVEKAERMIGWKQRTGLTLAPKDEPAVYETAMEAVRSDSPHLSEKEQRMQVASEMFDHISASREVLGLILGYAFWYLAQHPDAQHRISAELDAHGIDMSSRSPDSKTQDTGTPSRATQLDSLPYLHAVIDECLRMRPTSTPLPRITPADREVFVAGFSIPPGTRINSFQWFVHRDPRKWENVNCWDPQRWLQIDRVSGKKYNREDVLWPFASGPRMCLGNHLAYYCMQHILAVVCSRFVLTALPREESQCWPGSPEDELPIRVVLRG</sequence>
<dbReference type="Gene3D" id="1.10.630.10">
    <property type="entry name" value="Cytochrome P450"/>
    <property type="match status" value="1"/>
</dbReference>
<dbReference type="InterPro" id="IPR002401">
    <property type="entry name" value="Cyt_P450_E_grp-I"/>
</dbReference>